<dbReference type="Gene3D" id="1.10.10.10">
    <property type="entry name" value="Winged helix-like DNA-binding domain superfamily/Winged helix DNA-binding domain"/>
    <property type="match status" value="1"/>
</dbReference>
<dbReference type="PANTHER" id="PTHR44688:SF16">
    <property type="entry name" value="DNA-BINDING TRANSCRIPTIONAL ACTIVATOR DEVR_DOSR"/>
    <property type="match status" value="1"/>
</dbReference>
<keyword evidence="6" id="KW-1185">Reference proteome</keyword>
<evidence type="ECO:0000256" key="2">
    <source>
        <dbReference type="ARBA" id="ARBA00023125"/>
    </source>
</evidence>
<dbReference type="PROSITE" id="PS00622">
    <property type="entry name" value="HTH_LUXR_1"/>
    <property type="match status" value="1"/>
</dbReference>
<evidence type="ECO:0000313" key="5">
    <source>
        <dbReference type="EMBL" id="MYM58843.1"/>
    </source>
</evidence>
<comment type="caution">
    <text evidence="5">The sequence shown here is derived from an EMBL/GenBank/DDBJ whole genome shotgun (WGS) entry which is preliminary data.</text>
</comment>
<dbReference type="Pfam" id="PF00196">
    <property type="entry name" value="GerE"/>
    <property type="match status" value="1"/>
</dbReference>
<feature type="domain" description="HTH luxR-type" evidence="4">
    <location>
        <begin position="166"/>
        <end position="231"/>
    </location>
</feature>
<name>A0A6L8LTK7_9VIBR</name>
<evidence type="ECO:0000313" key="6">
    <source>
        <dbReference type="Proteomes" id="UP000478571"/>
    </source>
</evidence>
<dbReference type="Gene3D" id="3.30.450.80">
    <property type="entry name" value="Transcription factor LuxR-like, autoinducer-binding domain"/>
    <property type="match status" value="1"/>
</dbReference>
<sequence>MNYGFYEDFLNKELLNSISSRLSKLDIPFFSYVIYAKQEMSSHAMISNFPRNWLLKYKKEKLYKDDPIIRYARESITPFSWFDDNQTKFEDIKWLEIDRTKQQETVTGYTFTLHDHLNNFAALSVCDIEGRTDFRSLISRYEDKLQMILIEVHQEVVALLAEHIQECFQSILLTVREKDVLHWACMGKTYEEISIILGIKHVTVKYHAANVCKKINANNIKQAIRKYTELNLV</sequence>
<evidence type="ECO:0000256" key="3">
    <source>
        <dbReference type="ARBA" id="ARBA00023163"/>
    </source>
</evidence>
<dbReference type="AlphaFoldDB" id="A0A6L8LTK7"/>
<accession>A0A6L8LTK7</accession>
<dbReference type="InterPro" id="IPR036693">
    <property type="entry name" value="TF_LuxR_autoind-bd_dom_sf"/>
</dbReference>
<dbReference type="PROSITE" id="PS50043">
    <property type="entry name" value="HTH_LUXR_2"/>
    <property type="match status" value="1"/>
</dbReference>
<keyword evidence="1" id="KW-0805">Transcription regulation</keyword>
<protein>
    <recommendedName>
        <fullName evidence="4">HTH luxR-type domain-containing protein</fullName>
    </recommendedName>
</protein>
<dbReference type="Proteomes" id="UP000478571">
    <property type="component" value="Unassembled WGS sequence"/>
</dbReference>
<dbReference type="PANTHER" id="PTHR44688">
    <property type="entry name" value="DNA-BINDING TRANSCRIPTIONAL ACTIVATOR DEVR_DOSR"/>
    <property type="match status" value="1"/>
</dbReference>
<gene>
    <name evidence="5" type="ORF">GTG28_06370</name>
</gene>
<dbReference type="EMBL" id="WWEU01000002">
    <property type="protein sequence ID" value="MYM58843.1"/>
    <property type="molecule type" value="Genomic_DNA"/>
</dbReference>
<dbReference type="InterPro" id="IPR016032">
    <property type="entry name" value="Sig_transdc_resp-reg_C-effctor"/>
</dbReference>
<dbReference type="Pfam" id="PF03472">
    <property type="entry name" value="Autoind_bind"/>
    <property type="match status" value="1"/>
</dbReference>
<dbReference type="CDD" id="cd06170">
    <property type="entry name" value="LuxR_C_like"/>
    <property type="match status" value="1"/>
</dbReference>
<dbReference type="InterPro" id="IPR000792">
    <property type="entry name" value="Tscrpt_reg_LuxR_C"/>
</dbReference>
<dbReference type="InterPro" id="IPR036388">
    <property type="entry name" value="WH-like_DNA-bd_sf"/>
</dbReference>
<dbReference type="SMART" id="SM00421">
    <property type="entry name" value="HTH_LUXR"/>
    <property type="match status" value="1"/>
</dbReference>
<evidence type="ECO:0000259" key="4">
    <source>
        <dbReference type="PROSITE" id="PS50043"/>
    </source>
</evidence>
<dbReference type="GO" id="GO:0003677">
    <property type="term" value="F:DNA binding"/>
    <property type="evidence" value="ECO:0007669"/>
    <property type="project" value="UniProtKB-KW"/>
</dbReference>
<dbReference type="RefSeq" id="WP_160928097.1">
    <property type="nucleotide sequence ID" value="NZ_WWEU01000002.1"/>
</dbReference>
<reference evidence="5 6" key="1">
    <citation type="submission" date="2020-01" db="EMBL/GenBank/DDBJ databases">
        <title>Draft Genome Sequence of Vibrio sp. strain OCN044, Isolated from a Healthy Coral at Palmyra Atoll.</title>
        <authorList>
            <person name="Videau P."/>
            <person name="Loughran R."/>
            <person name="Esquivel A."/>
            <person name="Deadmond M."/>
            <person name="Paddock B.E."/>
            <person name="Saw J.H."/>
            <person name="Ushijima B."/>
        </authorList>
    </citation>
    <scope>NUCLEOTIDE SEQUENCE [LARGE SCALE GENOMIC DNA]</scope>
    <source>
        <strain evidence="5 6">OCN044</strain>
    </source>
</reference>
<dbReference type="PRINTS" id="PR00038">
    <property type="entry name" value="HTHLUXR"/>
</dbReference>
<keyword evidence="2" id="KW-0238">DNA-binding</keyword>
<proteinExistence type="predicted"/>
<dbReference type="InterPro" id="IPR005143">
    <property type="entry name" value="TF_LuxR_autoind-bd_dom"/>
</dbReference>
<evidence type="ECO:0000256" key="1">
    <source>
        <dbReference type="ARBA" id="ARBA00023015"/>
    </source>
</evidence>
<dbReference type="SUPFAM" id="SSF46894">
    <property type="entry name" value="C-terminal effector domain of the bipartite response regulators"/>
    <property type="match status" value="1"/>
</dbReference>
<keyword evidence="3" id="KW-0804">Transcription</keyword>
<dbReference type="GO" id="GO:0006355">
    <property type="term" value="P:regulation of DNA-templated transcription"/>
    <property type="evidence" value="ECO:0007669"/>
    <property type="project" value="InterPro"/>
</dbReference>
<dbReference type="SUPFAM" id="SSF75516">
    <property type="entry name" value="Pheromone-binding domain of LuxR-like quorum-sensing transcription factors"/>
    <property type="match status" value="1"/>
</dbReference>
<organism evidence="5 6">
    <name type="scientific">Vibrio tetraodonis subsp. pristinus</name>
    <dbReference type="NCBI Taxonomy" id="2695891"/>
    <lineage>
        <taxon>Bacteria</taxon>
        <taxon>Pseudomonadati</taxon>
        <taxon>Pseudomonadota</taxon>
        <taxon>Gammaproteobacteria</taxon>
        <taxon>Vibrionales</taxon>
        <taxon>Vibrionaceae</taxon>
        <taxon>Vibrio</taxon>
    </lineage>
</organism>